<dbReference type="PANTHER" id="PTHR43280">
    <property type="entry name" value="ARAC-FAMILY TRANSCRIPTIONAL REGULATOR"/>
    <property type="match status" value="1"/>
</dbReference>
<evidence type="ECO:0000259" key="4">
    <source>
        <dbReference type="PROSITE" id="PS01124"/>
    </source>
</evidence>
<dbReference type="SUPFAM" id="SSF51182">
    <property type="entry name" value="RmlC-like cupins"/>
    <property type="match status" value="1"/>
</dbReference>
<accession>A0A3B0CGJ2</accession>
<dbReference type="Gene3D" id="1.10.10.60">
    <property type="entry name" value="Homeodomain-like"/>
    <property type="match status" value="1"/>
</dbReference>
<dbReference type="InterPro" id="IPR018060">
    <property type="entry name" value="HTH_AraC"/>
</dbReference>
<evidence type="ECO:0000256" key="3">
    <source>
        <dbReference type="ARBA" id="ARBA00023163"/>
    </source>
</evidence>
<dbReference type="InterPro" id="IPR014710">
    <property type="entry name" value="RmlC-like_jellyroll"/>
</dbReference>
<gene>
    <name evidence="5" type="ORF">D7M11_16825</name>
</gene>
<keyword evidence="6" id="KW-1185">Reference proteome</keyword>
<dbReference type="InterPro" id="IPR011051">
    <property type="entry name" value="RmlC_Cupin_sf"/>
</dbReference>
<comment type="caution">
    <text evidence="5">The sequence shown here is derived from an EMBL/GenBank/DDBJ whole genome shotgun (WGS) entry which is preliminary data.</text>
</comment>
<dbReference type="InterPro" id="IPR013096">
    <property type="entry name" value="Cupin_2"/>
</dbReference>
<reference evidence="5 6" key="1">
    <citation type="journal article" date="2007" name="Int. J. Syst. Evol. Microbiol.">
        <title>Paenibacillus ginsengarvi sp. nov., isolated from soil from ginseng cultivation.</title>
        <authorList>
            <person name="Yoon M.H."/>
            <person name="Ten L.N."/>
            <person name="Im W.T."/>
        </authorList>
    </citation>
    <scope>NUCLEOTIDE SEQUENCE [LARGE SCALE GENOMIC DNA]</scope>
    <source>
        <strain evidence="5 6">KCTC 13059</strain>
    </source>
</reference>
<dbReference type="SUPFAM" id="SSF46689">
    <property type="entry name" value="Homeodomain-like"/>
    <property type="match status" value="1"/>
</dbReference>
<protein>
    <submittedName>
        <fullName evidence="5">AraC family transcriptional regulator</fullName>
    </submittedName>
</protein>
<feature type="domain" description="HTH araC/xylS-type" evidence="4">
    <location>
        <begin position="206"/>
        <end position="304"/>
    </location>
</feature>
<evidence type="ECO:0000313" key="5">
    <source>
        <dbReference type="EMBL" id="RKN83854.1"/>
    </source>
</evidence>
<dbReference type="Gene3D" id="2.60.120.10">
    <property type="entry name" value="Jelly Rolls"/>
    <property type="match status" value="1"/>
</dbReference>
<dbReference type="PROSITE" id="PS00041">
    <property type="entry name" value="HTH_ARAC_FAMILY_1"/>
    <property type="match status" value="1"/>
</dbReference>
<dbReference type="PROSITE" id="PS01124">
    <property type="entry name" value="HTH_ARAC_FAMILY_2"/>
    <property type="match status" value="1"/>
</dbReference>
<dbReference type="InterPro" id="IPR018062">
    <property type="entry name" value="HTH_AraC-typ_CS"/>
</dbReference>
<dbReference type="PRINTS" id="PR00032">
    <property type="entry name" value="HTHARAC"/>
</dbReference>
<keyword evidence="1" id="KW-0805">Transcription regulation</keyword>
<proteinExistence type="predicted"/>
<dbReference type="SMART" id="SM00342">
    <property type="entry name" value="HTH_ARAC"/>
    <property type="match status" value="1"/>
</dbReference>
<sequence>MRSQLICMNGWGRQTIMYQRYQLKEELEIRKLITFYYKELPRHYDTPGEKHDFWEMVYVDTGEIEIVTDSRTFQLKQGEMVFYKPNEFHGGKALHGTAPNLIIVTFECFAPCMSFFADNSFRLRDEERHILTKLVKEGKASFDPPIHSPTMEYPFRRMDAPFGSDQIIRNYLEILLIELIRYGDTAYRTTTVSTAANEHNAQELADQVIQYMRQHLSAPISIDHLCSQFAISRSKLKMILKARTNMGVRELFNQLKIEQAKLTIREERTSFSEIAERLGYYSVHHFSRQFKQATGMTPTEYTRSVKARSE</sequence>
<dbReference type="GO" id="GO:0003700">
    <property type="term" value="F:DNA-binding transcription factor activity"/>
    <property type="evidence" value="ECO:0007669"/>
    <property type="project" value="InterPro"/>
</dbReference>
<dbReference type="GO" id="GO:0043565">
    <property type="term" value="F:sequence-specific DNA binding"/>
    <property type="evidence" value="ECO:0007669"/>
    <property type="project" value="InterPro"/>
</dbReference>
<dbReference type="InterPro" id="IPR020449">
    <property type="entry name" value="Tscrpt_reg_AraC-type_HTH"/>
</dbReference>
<name>A0A3B0CGJ2_9BACL</name>
<evidence type="ECO:0000313" key="6">
    <source>
        <dbReference type="Proteomes" id="UP000282311"/>
    </source>
</evidence>
<evidence type="ECO:0000256" key="1">
    <source>
        <dbReference type="ARBA" id="ARBA00023015"/>
    </source>
</evidence>
<dbReference type="Proteomes" id="UP000282311">
    <property type="component" value="Unassembled WGS sequence"/>
</dbReference>
<dbReference type="Pfam" id="PF12833">
    <property type="entry name" value="HTH_18"/>
    <property type="match status" value="1"/>
</dbReference>
<evidence type="ECO:0000256" key="2">
    <source>
        <dbReference type="ARBA" id="ARBA00023125"/>
    </source>
</evidence>
<dbReference type="AlphaFoldDB" id="A0A3B0CGJ2"/>
<organism evidence="5 6">
    <name type="scientific">Paenibacillus ginsengarvi</name>
    <dbReference type="NCBI Taxonomy" id="400777"/>
    <lineage>
        <taxon>Bacteria</taxon>
        <taxon>Bacillati</taxon>
        <taxon>Bacillota</taxon>
        <taxon>Bacilli</taxon>
        <taxon>Bacillales</taxon>
        <taxon>Paenibacillaceae</taxon>
        <taxon>Paenibacillus</taxon>
    </lineage>
</organism>
<keyword evidence="2" id="KW-0238">DNA-binding</keyword>
<dbReference type="EMBL" id="RBAH01000011">
    <property type="protein sequence ID" value="RKN83854.1"/>
    <property type="molecule type" value="Genomic_DNA"/>
</dbReference>
<dbReference type="PANTHER" id="PTHR43280:SF2">
    <property type="entry name" value="HTH-TYPE TRANSCRIPTIONAL REGULATOR EXSA"/>
    <property type="match status" value="1"/>
</dbReference>
<dbReference type="Pfam" id="PF07883">
    <property type="entry name" value="Cupin_2"/>
    <property type="match status" value="1"/>
</dbReference>
<keyword evidence="3" id="KW-0804">Transcription</keyword>
<dbReference type="InterPro" id="IPR009057">
    <property type="entry name" value="Homeodomain-like_sf"/>
</dbReference>